<gene>
    <name evidence="9" type="ORF">MNOR_LOCUS13146</name>
</gene>
<comment type="similarity">
    <text evidence="1 6">Belongs to the peptidase C14A family.</text>
</comment>
<dbReference type="PANTHER" id="PTHR47901">
    <property type="entry name" value="CASPASE RECRUITMENT DOMAIN-CONTAINING PROTEIN 18"/>
    <property type="match status" value="1"/>
</dbReference>
<accession>A0AAV2QHR4</accession>
<comment type="caution">
    <text evidence="9">The sequence shown here is derived from an EMBL/GenBank/DDBJ whole genome shotgun (WGS) entry which is preliminary data.</text>
</comment>
<evidence type="ECO:0000256" key="6">
    <source>
        <dbReference type="RuleBase" id="RU003971"/>
    </source>
</evidence>
<evidence type="ECO:0000256" key="1">
    <source>
        <dbReference type="ARBA" id="ARBA00010134"/>
    </source>
</evidence>
<organism evidence="9 10">
    <name type="scientific">Meganyctiphanes norvegica</name>
    <name type="common">Northern krill</name>
    <name type="synonym">Thysanopoda norvegica</name>
    <dbReference type="NCBI Taxonomy" id="48144"/>
    <lineage>
        <taxon>Eukaryota</taxon>
        <taxon>Metazoa</taxon>
        <taxon>Ecdysozoa</taxon>
        <taxon>Arthropoda</taxon>
        <taxon>Crustacea</taxon>
        <taxon>Multicrustacea</taxon>
        <taxon>Malacostraca</taxon>
        <taxon>Eumalacostraca</taxon>
        <taxon>Eucarida</taxon>
        <taxon>Euphausiacea</taxon>
        <taxon>Euphausiidae</taxon>
        <taxon>Meganyctiphanes</taxon>
    </lineage>
</organism>
<dbReference type="PROSITE" id="PS50297">
    <property type="entry name" value="ANK_REP_REGION"/>
    <property type="match status" value="2"/>
</dbReference>
<feature type="domain" description="Caspase family p10" evidence="7">
    <location>
        <begin position="282"/>
        <end position="313"/>
    </location>
</feature>
<dbReference type="InterPro" id="IPR015917">
    <property type="entry name" value="Pept_C14A"/>
</dbReference>
<feature type="repeat" description="ANK" evidence="5">
    <location>
        <begin position="32"/>
        <end position="64"/>
    </location>
</feature>
<reference evidence="9 10" key="1">
    <citation type="submission" date="2024-05" db="EMBL/GenBank/DDBJ databases">
        <authorList>
            <person name="Wallberg A."/>
        </authorList>
    </citation>
    <scope>NUCLEOTIDE SEQUENCE [LARGE SCALE GENOMIC DNA]</scope>
</reference>
<keyword evidence="2" id="KW-0645">Protease</keyword>
<evidence type="ECO:0008006" key="11">
    <source>
        <dbReference type="Google" id="ProtNLM"/>
    </source>
</evidence>
<sequence length="352" mass="39441">AIPIHFAAANDHVQVMQMLQSHGSPIDPRDNGGRTPLHYAACYGCKSATQWLVSEGADVQAVNKKGKSAADLADSMSKSHTEVSEWLWSCEANVAARISQRMMTGSNAVSGQIQQYNKKLFILNYIEFNNHARTSFGSTTGAQNIDRRDGADIDSQNLRATFTCLGYDVNLHENKTANQTNIILDYIQQDQNLEFLLLIILSHGMDEDTFFTSDGFQYSLKSIQRRFTDNGCPQLKGKSKILLANFCRGTNIEQILPTPAYQNRNFNLTDTTIGSSETPHHMITIYASHEGFAARRDKDRGTAFVHNLCEVLRLQMCQPIQDTFNQVFEKIKVNGGQTPEMKVSIPFPNFQF</sequence>
<feature type="domain" description="Caspase family p20" evidence="8">
    <location>
        <begin position="121"/>
        <end position="251"/>
    </location>
</feature>
<dbReference type="PROSITE" id="PS50207">
    <property type="entry name" value="CASPASE_P10"/>
    <property type="match status" value="1"/>
</dbReference>
<dbReference type="Gene3D" id="1.25.40.20">
    <property type="entry name" value="Ankyrin repeat-containing domain"/>
    <property type="match status" value="1"/>
</dbReference>
<dbReference type="PROSITE" id="PS50088">
    <property type="entry name" value="ANK_REPEAT"/>
    <property type="match status" value="2"/>
</dbReference>
<dbReference type="GO" id="GO:0004197">
    <property type="term" value="F:cysteine-type endopeptidase activity"/>
    <property type="evidence" value="ECO:0007669"/>
    <property type="project" value="InterPro"/>
</dbReference>
<evidence type="ECO:0000259" key="7">
    <source>
        <dbReference type="PROSITE" id="PS50207"/>
    </source>
</evidence>
<evidence type="ECO:0000256" key="5">
    <source>
        <dbReference type="PROSITE-ProRule" id="PRU00023"/>
    </source>
</evidence>
<dbReference type="Proteomes" id="UP001497623">
    <property type="component" value="Unassembled WGS sequence"/>
</dbReference>
<dbReference type="PROSITE" id="PS50208">
    <property type="entry name" value="CASPASE_P20"/>
    <property type="match status" value="1"/>
</dbReference>
<name>A0AAV2QHR4_MEGNR</name>
<evidence type="ECO:0000313" key="10">
    <source>
        <dbReference type="Proteomes" id="UP001497623"/>
    </source>
</evidence>
<evidence type="ECO:0000259" key="8">
    <source>
        <dbReference type="PROSITE" id="PS50208"/>
    </source>
</evidence>
<evidence type="ECO:0000256" key="2">
    <source>
        <dbReference type="ARBA" id="ARBA00022670"/>
    </source>
</evidence>
<dbReference type="SUPFAM" id="SSF48403">
    <property type="entry name" value="Ankyrin repeat"/>
    <property type="match status" value="1"/>
</dbReference>
<dbReference type="InterPro" id="IPR002110">
    <property type="entry name" value="Ankyrin_rpt"/>
</dbReference>
<dbReference type="Gene3D" id="3.40.50.1460">
    <property type="match status" value="1"/>
</dbReference>
<evidence type="ECO:0000256" key="3">
    <source>
        <dbReference type="ARBA" id="ARBA00022703"/>
    </source>
</evidence>
<dbReference type="GO" id="GO:0006508">
    <property type="term" value="P:proteolysis"/>
    <property type="evidence" value="ECO:0007669"/>
    <property type="project" value="UniProtKB-KW"/>
</dbReference>
<dbReference type="Pfam" id="PF12796">
    <property type="entry name" value="Ank_2"/>
    <property type="match status" value="1"/>
</dbReference>
<evidence type="ECO:0000256" key="4">
    <source>
        <dbReference type="ARBA" id="ARBA00022801"/>
    </source>
</evidence>
<keyword evidence="5" id="KW-0040">ANK repeat</keyword>
<dbReference type="InterPro" id="IPR002398">
    <property type="entry name" value="Pept_C14"/>
</dbReference>
<evidence type="ECO:0000313" key="9">
    <source>
        <dbReference type="EMBL" id="CAL4087078.1"/>
    </source>
</evidence>
<keyword evidence="4" id="KW-0378">Hydrolase</keyword>
<dbReference type="PRINTS" id="PR00376">
    <property type="entry name" value="IL1BCENZYME"/>
</dbReference>
<dbReference type="InterPro" id="IPR001309">
    <property type="entry name" value="Pept_C14_p20"/>
</dbReference>
<dbReference type="InterPro" id="IPR011600">
    <property type="entry name" value="Pept_C14_caspase"/>
</dbReference>
<dbReference type="SMART" id="SM00115">
    <property type="entry name" value="CASc"/>
    <property type="match status" value="1"/>
</dbReference>
<keyword evidence="3" id="KW-0053">Apoptosis</keyword>
<dbReference type="InterPro" id="IPR036770">
    <property type="entry name" value="Ankyrin_rpt-contain_sf"/>
</dbReference>
<protein>
    <recommendedName>
        <fullName evidence="11">Caspase</fullName>
    </recommendedName>
</protein>
<dbReference type="InterPro" id="IPR029030">
    <property type="entry name" value="Caspase-like_dom_sf"/>
</dbReference>
<dbReference type="SUPFAM" id="SSF52129">
    <property type="entry name" value="Caspase-like"/>
    <property type="match status" value="1"/>
</dbReference>
<proteinExistence type="inferred from homology"/>
<dbReference type="EMBL" id="CAXKWB010007424">
    <property type="protein sequence ID" value="CAL4087078.1"/>
    <property type="molecule type" value="Genomic_DNA"/>
</dbReference>
<feature type="non-terminal residue" evidence="9">
    <location>
        <position position="1"/>
    </location>
</feature>
<dbReference type="PANTHER" id="PTHR47901:SF8">
    <property type="entry name" value="CASPASE-3"/>
    <property type="match status" value="1"/>
</dbReference>
<dbReference type="GO" id="GO:0006915">
    <property type="term" value="P:apoptotic process"/>
    <property type="evidence" value="ECO:0007669"/>
    <property type="project" value="UniProtKB-KW"/>
</dbReference>
<keyword evidence="10" id="KW-1185">Reference proteome</keyword>
<dbReference type="Pfam" id="PF00656">
    <property type="entry name" value="Peptidase_C14"/>
    <property type="match status" value="1"/>
</dbReference>
<dbReference type="SMART" id="SM00248">
    <property type="entry name" value="ANK"/>
    <property type="match status" value="2"/>
</dbReference>
<dbReference type="InterPro" id="IPR002138">
    <property type="entry name" value="Pept_C14_p10"/>
</dbReference>
<feature type="repeat" description="ANK" evidence="5">
    <location>
        <begin position="1"/>
        <end position="31"/>
    </location>
</feature>
<dbReference type="AlphaFoldDB" id="A0AAV2QHR4"/>